<gene>
    <name evidence="2" type="ORF">PLBR_LOCUS3308</name>
</gene>
<evidence type="ECO:0000313" key="3">
    <source>
        <dbReference type="Proteomes" id="UP000290189"/>
    </source>
</evidence>
<geneLocation type="mitochondrion" evidence="2"/>
<keyword evidence="2" id="KW-0496">Mitochondrion</keyword>
<organism evidence="2 3">
    <name type="scientific">Plasmodiophora brassicae</name>
    <name type="common">Clubroot disease agent</name>
    <dbReference type="NCBI Taxonomy" id="37360"/>
    <lineage>
        <taxon>Eukaryota</taxon>
        <taxon>Sar</taxon>
        <taxon>Rhizaria</taxon>
        <taxon>Endomyxa</taxon>
        <taxon>Phytomyxea</taxon>
        <taxon>Plasmodiophorida</taxon>
        <taxon>Plasmodiophoridae</taxon>
        <taxon>Plasmodiophora</taxon>
    </lineage>
</organism>
<dbReference type="Proteomes" id="UP000290189">
    <property type="component" value="Unassembled WGS sequence"/>
</dbReference>
<feature type="transmembrane region" description="Helical" evidence="1">
    <location>
        <begin position="114"/>
        <end position="134"/>
    </location>
</feature>
<name>A0A3P3Y7D9_PLABS</name>
<evidence type="ECO:0000256" key="1">
    <source>
        <dbReference type="SAM" id="Phobius"/>
    </source>
</evidence>
<dbReference type="AlphaFoldDB" id="A0A3P3Y7D9"/>
<feature type="transmembrane region" description="Helical" evidence="1">
    <location>
        <begin position="62"/>
        <end position="83"/>
    </location>
</feature>
<keyword evidence="1" id="KW-0472">Membrane</keyword>
<feature type="transmembrane region" description="Helical" evidence="1">
    <location>
        <begin position="20"/>
        <end position="42"/>
    </location>
</feature>
<sequence length="158" mass="17720">MAIQRSNTCCCGCSLPTAMVIFGVVTILVGLSEVFLVASPHLLPADRLSKQQREWLDNNPNYNTALLIRAAIHLAVGIVYLVAVVKKSMVFAKIAIAADVISIVFELATKYMWMHLYVNILTMAIKVYFCYIVWSYHEMLKEQQQCSLPAPSAPGYRY</sequence>
<dbReference type="EMBL" id="OVEO01000005">
    <property type="protein sequence ID" value="SPQ96093.1"/>
    <property type="molecule type" value="Genomic_DNA"/>
</dbReference>
<proteinExistence type="predicted"/>
<keyword evidence="1" id="KW-1133">Transmembrane helix</keyword>
<evidence type="ECO:0000313" key="2">
    <source>
        <dbReference type="EMBL" id="SPQ96093.1"/>
    </source>
</evidence>
<keyword evidence="1" id="KW-0812">Transmembrane</keyword>
<feature type="transmembrane region" description="Helical" evidence="1">
    <location>
        <begin position="90"/>
        <end position="108"/>
    </location>
</feature>
<protein>
    <submittedName>
        <fullName evidence="2">Uncharacterized protein</fullName>
    </submittedName>
</protein>
<accession>A0A3P3Y7D9</accession>
<reference evidence="2 3" key="1">
    <citation type="submission" date="2018-03" db="EMBL/GenBank/DDBJ databases">
        <authorList>
            <person name="Fogelqvist J."/>
        </authorList>
    </citation>
    <scope>NUCLEOTIDE SEQUENCE [LARGE SCALE GENOMIC DNA]</scope>
</reference>